<dbReference type="CDD" id="cd00093">
    <property type="entry name" value="HTH_XRE"/>
    <property type="match status" value="1"/>
</dbReference>
<sequence>MFKERLEEYRNKLHLNKSEMAHKLNVSEGYYSLIENGKRYPPSKAFLEKLVAYSELPEEHWLYGIDKNEYINTREDFKSLKKALDTILEIGSFASIDDFFDEENNPKDSLGKLLISALKSDISSLIAKRNNVNL</sequence>
<evidence type="ECO:0000313" key="2">
    <source>
        <dbReference type="EMBL" id="PPV17935.1"/>
    </source>
</evidence>
<reference evidence="2 3" key="1">
    <citation type="submission" date="2016-01" db="EMBL/GenBank/DDBJ databases">
        <title>Characterization of the Clostridium difficile lineages that are prevalent in Hong Kong and China.</title>
        <authorList>
            <person name="Kwok J.S.-L."/>
            <person name="Lam W.-Y."/>
            <person name="Ip M."/>
            <person name="Chan T.-F."/>
            <person name="Hawkey P.M."/>
            <person name="Tsui S.K.-W."/>
        </authorList>
    </citation>
    <scope>NUCLEOTIDE SEQUENCE [LARGE SCALE GENOMIC DNA]</scope>
    <source>
        <strain evidence="2 3">300064</strain>
    </source>
</reference>
<accession>A0A2S7FFC0</accession>
<feature type="domain" description="HTH cro/C1-type" evidence="1">
    <location>
        <begin position="6"/>
        <end position="62"/>
    </location>
</feature>
<dbReference type="Gene3D" id="1.10.260.40">
    <property type="entry name" value="lambda repressor-like DNA-binding domains"/>
    <property type="match status" value="1"/>
</dbReference>
<dbReference type="RefSeq" id="WP_043661794.1">
    <property type="nucleotide sequence ID" value="NZ_CANCWB010000001.1"/>
</dbReference>
<organism evidence="2 3">
    <name type="scientific">Clostridium butyricum</name>
    <dbReference type="NCBI Taxonomy" id="1492"/>
    <lineage>
        <taxon>Bacteria</taxon>
        <taxon>Bacillati</taxon>
        <taxon>Bacillota</taxon>
        <taxon>Clostridia</taxon>
        <taxon>Eubacteriales</taxon>
        <taxon>Clostridiaceae</taxon>
        <taxon>Clostridium</taxon>
    </lineage>
</organism>
<dbReference type="InterPro" id="IPR010982">
    <property type="entry name" value="Lambda_DNA-bd_dom_sf"/>
</dbReference>
<dbReference type="EMBL" id="LRDH01000001">
    <property type="protein sequence ID" value="PPV17935.1"/>
    <property type="molecule type" value="Genomic_DNA"/>
</dbReference>
<name>A0A2S7FFC0_CLOBU</name>
<evidence type="ECO:0000259" key="1">
    <source>
        <dbReference type="PROSITE" id="PS50943"/>
    </source>
</evidence>
<dbReference type="Pfam" id="PF01381">
    <property type="entry name" value="HTH_3"/>
    <property type="match status" value="1"/>
</dbReference>
<dbReference type="SUPFAM" id="SSF47413">
    <property type="entry name" value="lambda repressor-like DNA-binding domains"/>
    <property type="match status" value="1"/>
</dbReference>
<proteinExistence type="predicted"/>
<dbReference type="GO" id="GO:0003677">
    <property type="term" value="F:DNA binding"/>
    <property type="evidence" value="ECO:0007669"/>
    <property type="project" value="UniProtKB-KW"/>
</dbReference>
<evidence type="ECO:0000313" key="3">
    <source>
        <dbReference type="Proteomes" id="UP000238081"/>
    </source>
</evidence>
<dbReference type="SMART" id="SM00530">
    <property type="entry name" value="HTH_XRE"/>
    <property type="match status" value="1"/>
</dbReference>
<dbReference type="PROSITE" id="PS50943">
    <property type="entry name" value="HTH_CROC1"/>
    <property type="match status" value="1"/>
</dbReference>
<gene>
    <name evidence="2" type="ORF">AWN73_00560</name>
</gene>
<protein>
    <submittedName>
        <fullName evidence="2">DNA-binding protein</fullName>
    </submittedName>
</protein>
<dbReference type="AlphaFoldDB" id="A0A2S7FFC0"/>
<dbReference type="InterPro" id="IPR001387">
    <property type="entry name" value="Cro/C1-type_HTH"/>
</dbReference>
<comment type="caution">
    <text evidence="2">The sequence shown here is derived from an EMBL/GenBank/DDBJ whole genome shotgun (WGS) entry which is preliminary data.</text>
</comment>
<dbReference type="Proteomes" id="UP000238081">
    <property type="component" value="Unassembled WGS sequence"/>
</dbReference>
<keyword evidence="2" id="KW-0238">DNA-binding</keyword>